<dbReference type="Proteomes" id="UP000199693">
    <property type="component" value="Unassembled WGS sequence"/>
</dbReference>
<evidence type="ECO:0000256" key="1">
    <source>
        <dbReference type="PROSITE-ProRule" id="PRU00339"/>
    </source>
</evidence>
<dbReference type="InterPro" id="IPR019734">
    <property type="entry name" value="TPR_rpt"/>
</dbReference>
<evidence type="ECO:0000313" key="4">
    <source>
        <dbReference type="EMBL" id="SDK04098.1"/>
    </source>
</evidence>
<proteinExistence type="predicted"/>
<dbReference type="InterPro" id="IPR049003">
    <property type="entry name" value="PgaA_barrel"/>
</dbReference>
<dbReference type="NCBIfam" id="TIGR03939">
    <property type="entry name" value="PGA_TPR_OMP"/>
    <property type="match status" value="1"/>
</dbReference>
<feature type="signal peptide" evidence="2">
    <location>
        <begin position="1"/>
        <end position="37"/>
    </location>
</feature>
<accession>A0A239L1D8</accession>
<keyword evidence="1" id="KW-0802">TPR repeat</keyword>
<dbReference type="Proteomes" id="UP000198309">
    <property type="component" value="Unassembled WGS sequence"/>
</dbReference>
<dbReference type="Pfam" id="PF13429">
    <property type="entry name" value="TPR_15"/>
    <property type="match status" value="1"/>
</dbReference>
<dbReference type="SMART" id="SM00028">
    <property type="entry name" value="TPR"/>
    <property type="match status" value="2"/>
</dbReference>
<feature type="domain" description="PgaA membrane beta barrel" evidence="3">
    <location>
        <begin position="526"/>
        <end position="820"/>
    </location>
</feature>
<dbReference type="Gene3D" id="1.25.40.10">
    <property type="entry name" value="Tetratricopeptide repeat domain"/>
    <property type="match status" value="2"/>
</dbReference>
<dbReference type="Pfam" id="PF21197">
    <property type="entry name" value="PgaA_barrel"/>
    <property type="match status" value="1"/>
</dbReference>
<feature type="repeat" description="TPR" evidence="1">
    <location>
        <begin position="100"/>
        <end position="133"/>
    </location>
</feature>
<dbReference type="EMBL" id="FZPC01000018">
    <property type="protein sequence ID" value="SNT24417.1"/>
    <property type="molecule type" value="Genomic_DNA"/>
</dbReference>
<organism evidence="4 7">
    <name type="scientific">Pseudomonas delhiensis</name>
    <dbReference type="NCBI Taxonomy" id="366289"/>
    <lineage>
        <taxon>Bacteria</taxon>
        <taxon>Pseudomonadati</taxon>
        <taxon>Pseudomonadota</taxon>
        <taxon>Gammaproteobacteria</taxon>
        <taxon>Pseudomonadales</taxon>
        <taxon>Pseudomonadaceae</taxon>
        <taxon>Pseudomonas</taxon>
    </lineage>
</organism>
<evidence type="ECO:0000259" key="3">
    <source>
        <dbReference type="Pfam" id="PF21197"/>
    </source>
</evidence>
<sequence>MLSKTPLSFLASQLFQRRLPMGGCLAVLLLGSTWAQAAEDYDQLVREARAGNYQPALQRLRQNPDDLAHLDDHLVIAGWAGLDEEVLQTYQRHPQARLSGGAWAAVARAYRNLKRWPQALEAYRRGLAAHPGDPALQQGQAMTLVDAGRGPEALQKAAALVAAAPRDAERRLALAYVHQQMGEPYAALFQVDQARQLAPQHSRVLGEYVDALQAAGLPRQALAFGERHPGVLSAAQQRSLQADRVAELVRLAEVSPLRDSERFVVADRAIAEADRLLAQWAGDPAAAQEVRRVRIDRLGGLYARARMAEVVEEYQRLHAEGVELPPYALRWVAGASLYQRQPELAAELYRQVIASENAKDSDWMDDHQGLFYALVESERLDELPTLADGLVAQQPVRLHPPGMGVAVPNDDWLEARLLQANGRLYRNDLPATQRDYERLVASAPDNSRLRTGLASTYLSRGWPRRAEDQLKIAESTDPRGVALETEQGMVARELQEWRQLDLLADDVIQRFPEQLQAQRLDYLRQVHHMAELRISAYGGHANGGEVNGSRDLGFDSVLYSPPIADHWRLFGGAGYATGDFEEGTGHYRWQRVGTEWTGRDTTLEAEVSHNDYGDGDKLGLRLSGVHDIDDQWQYGWSAARLSRETPLRALNSGIRADRLDGFLRWRQSEQREWRLAYAPSHFSDGNMRHELALTGSQRFYSSPYLVADLGLEVSGSRNSKSEDVPYFNPKSDLLLLPSLNLEHTLYRRYQTRWTQQGQLGAGSYSQQHHGTGAVGLIGYGQRLSLDDRFDAGLALSAVSRPYDGDRELDYRLVFDLSYRF</sequence>
<dbReference type="AlphaFoldDB" id="A0A239L1D8"/>
<reference evidence="5 6" key="2">
    <citation type="submission" date="2017-06" db="EMBL/GenBank/DDBJ databases">
        <authorList>
            <person name="Varghese N."/>
            <person name="Submissions S."/>
        </authorList>
    </citation>
    <scope>NUCLEOTIDE SEQUENCE [LARGE SCALE GENOMIC DNA]</scope>
    <source>
        <strain evidence="5 6">RLD-1</strain>
    </source>
</reference>
<evidence type="ECO:0000313" key="6">
    <source>
        <dbReference type="Proteomes" id="UP000198309"/>
    </source>
</evidence>
<dbReference type="PROSITE" id="PS50005">
    <property type="entry name" value="TPR"/>
    <property type="match status" value="1"/>
</dbReference>
<evidence type="ECO:0000256" key="2">
    <source>
        <dbReference type="SAM" id="SignalP"/>
    </source>
</evidence>
<dbReference type="EMBL" id="FNEC01000027">
    <property type="protein sequence ID" value="SDK04098.1"/>
    <property type="molecule type" value="Genomic_DNA"/>
</dbReference>
<dbReference type="RefSeq" id="WP_089392675.1">
    <property type="nucleotide sequence ID" value="NZ_FNEC01000027.1"/>
</dbReference>
<evidence type="ECO:0000313" key="7">
    <source>
        <dbReference type="Proteomes" id="UP000199693"/>
    </source>
</evidence>
<protein>
    <submittedName>
        <fullName evidence="4">Poly acetylglucosamine porin</fullName>
    </submittedName>
</protein>
<dbReference type="SUPFAM" id="SSF48452">
    <property type="entry name" value="TPR-like"/>
    <property type="match status" value="2"/>
</dbReference>
<evidence type="ECO:0000313" key="5">
    <source>
        <dbReference type="EMBL" id="SNT24417.1"/>
    </source>
</evidence>
<dbReference type="InterPro" id="IPR023870">
    <property type="entry name" value="PGA_export_porin_PgaA"/>
</dbReference>
<dbReference type="GO" id="GO:1901515">
    <property type="term" value="F:poly-beta-1,6-N-acetyl-D-glucosamine transmembrane transporter activity"/>
    <property type="evidence" value="ECO:0007669"/>
    <property type="project" value="InterPro"/>
</dbReference>
<feature type="chain" id="PRO_5030040906" evidence="2">
    <location>
        <begin position="38"/>
        <end position="820"/>
    </location>
</feature>
<dbReference type="InterPro" id="IPR011990">
    <property type="entry name" value="TPR-like_helical_dom_sf"/>
</dbReference>
<name>A0A239L1D8_9PSED</name>
<keyword evidence="6" id="KW-1185">Reference proteome</keyword>
<reference evidence="4 7" key="1">
    <citation type="submission" date="2016-10" db="EMBL/GenBank/DDBJ databases">
        <authorList>
            <person name="de Groot N.N."/>
        </authorList>
    </citation>
    <scope>NUCLEOTIDE SEQUENCE [LARGE SCALE GENOMIC DNA]</scope>
    <source>
        <strain evidence="4 7">CCM 7361</strain>
    </source>
</reference>
<keyword evidence="2" id="KW-0732">Signal</keyword>
<gene>
    <name evidence="4" type="ORF">SAMN05216189_102757</name>
    <name evidence="5" type="ORF">SAMN06295949_11888</name>
</gene>